<dbReference type="NCBIfam" id="TIGR04123">
    <property type="entry name" value="P_estr_lig_assc"/>
    <property type="match status" value="1"/>
</dbReference>
<dbReference type="Gene3D" id="3.60.21.10">
    <property type="match status" value="1"/>
</dbReference>
<name>A0A9J9Q9V1_ACIET</name>
<evidence type="ECO:0000313" key="2">
    <source>
        <dbReference type="EMBL" id="ACM31792.1"/>
    </source>
</evidence>
<dbReference type="SUPFAM" id="SSF56300">
    <property type="entry name" value="Metallo-dependent phosphatases"/>
    <property type="match status" value="1"/>
</dbReference>
<dbReference type="Pfam" id="PF00149">
    <property type="entry name" value="Metallophos"/>
    <property type="match status" value="1"/>
</dbReference>
<sequence>MHAPDLPADLAVDLAGTTVWLLPERALWWPEGAMLCLADLHLGKAATFRARGLPVPAGTTQGNLDRLAQLLARHPGVQRLVVLGDFLHAAEAHAPALLRALAAWREDHAALELVLVRGNHDRHAGDPPAWLRARIVEEPWSLGPFACCHHPQHRAGQWVLAGHLHPTAVLYGGGRDALRMPCFVAEPGLLVLPAFGEFTGGHAVPAAPGRQRFAVGAGRVWALP</sequence>
<keyword evidence="3" id="KW-1185">Reference proteome</keyword>
<dbReference type="AlphaFoldDB" id="A0A9J9Q9V1"/>
<feature type="domain" description="Calcineurin-like phosphoesterase" evidence="1">
    <location>
        <begin position="35"/>
        <end position="132"/>
    </location>
</feature>
<protein>
    <submittedName>
        <fullName evidence="2">Metallophosphoesterase</fullName>
    </submittedName>
</protein>
<reference evidence="2 3" key="1">
    <citation type="journal article" date="2010" name="J. Bacteriol.">
        <title>Completed genome sequence of the anaerobic iron-oxidizing bacterium Acidovorax ebreus strain TPSY.</title>
        <authorList>
            <person name="Byrne-Bailey K.G."/>
            <person name="Weber K.A."/>
            <person name="Chair A.H."/>
            <person name="Bose S."/>
            <person name="Knox T."/>
            <person name="Spanbauer T.L."/>
            <person name="Chertkov O."/>
            <person name="Coates J.D."/>
        </authorList>
    </citation>
    <scope>NUCLEOTIDE SEQUENCE [LARGE SCALE GENOMIC DNA]</scope>
    <source>
        <strain evidence="2 3">TPSY</strain>
    </source>
</reference>
<organism evidence="2 3">
    <name type="scientific">Acidovorax ebreus (strain TPSY)</name>
    <name type="common">Diaphorobacter sp. (strain TPSY)</name>
    <dbReference type="NCBI Taxonomy" id="535289"/>
    <lineage>
        <taxon>Bacteria</taxon>
        <taxon>Pseudomonadati</taxon>
        <taxon>Pseudomonadota</taxon>
        <taxon>Betaproteobacteria</taxon>
        <taxon>Burkholderiales</taxon>
        <taxon>Comamonadaceae</taxon>
        <taxon>Diaphorobacter</taxon>
    </lineage>
</organism>
<dbReference type="EMBL" id="CP001392">
    <property type="protein sequence ID" value="ACM31792.1"/>
    <property type="molecule type" value="Genomic_DNA"/>
</dbReference>
<dbReference type="KEGG" id="dia:Dtpsy_0308"/>
<gene>
    <name evidence="2" type="ordered locus">Dtpsy_0308</name>
</gene>
<evidence type="ECO:0000259" key="1">
    <source>
        <dbReference type="Pfam" id="PF00149"/>
    </source>
</evidence>
<dbReference type="PANTHER" id="PTHR39323">
    <property type="entry name" value="BLR1149 PROTEIN"/>
    <property type="match status" value="1"/>
</dbReference>
<dbReference type="InterPro" id="IPR004843">
    <property type="entry name" value="Calcineurin-like_PHP"/>
</dbReference>
<accession>A0A9J9Q9V1</accession>
<dbReference type="InterPro" id="IPR029052">
    <property type="entry name" value="Metallo-depent_PP-like"/>
</dbReference>
<proteinExistence type="predicted"/>
<dbReference type="RefSeq" id="WP_012655381.1">
    <property type="nucleotide sequence ID" value="NC_011992.1"/>
</dbReference>
<dbReference type="Proteomes" id="UP000000450">
    <property type="component" value="Chromosome"/>
</dbReference>
<dbReference type="GO" id="GO:0016787">
    <property type="term" value="F:hydrolase activity"/>
    <property type="evidence" value="ECO:0007669"/>
    <property type="project" value="InterPro"/>
</dbReference>
<dbReference type="InterPro" id="IPR024173">
    <property type="entry name" value="Pesterase_MJ0037-like"/>
</dbReference>
<dbReference type="InterPro" id="IPR026336">
    <property type="entry name" value="PdeM-like"/>
</dbReference>
<dbReference type="PIRSF" id="PIRSF000887">
    <property type="entry name" value="Pesterase_MJ0037"/>
    <property type="match status" value="1"/>
</dbReference>
<dbReference type="PANTHER" id="PTHR39323:SF1">
    <property type="entry name" value="BLR1149 PROTEIN"/>
    <property type="match status" value="1"/>
</dbReference>
<evidence type="ECO:0000313" key="3">
    <source>
        <dbReference type="Proteomes" id="UP000000450"/>
    </source>
</evidence>